<protein>
    <recommendedName>
        <fullName evidence="4">DUF3575 domain-containing protein</fullName>
    </recommendedName>
</protein>
<sequence>MFKLYPLLFFLLVLSSCLSSKQSIKFELEDGFYQSKISGEKETIYLDNELDYLYVFPLKKVGDLYEVDTLRRETFVFPQQLSYYPLDPVTFTTHGFDVDVITIPFKYRFPVFGQPQQLSTNLNASLYTGYRTDFYSLKYKRNKLGQYIRQSKHYGLSFGAFSGFGSSPVTPWFTNDQITEEYDGLVWSNGLAVSLGIDYLNLGLAVGWDRLLDKNSSVWIYQRKPWLGLVIGININ</sequence>
<evidence type="ECO:0000313" key="2">
    <source>
        <dbReference type="EMBL" id="SIS95531.1"/>
    </source>
</evidence>
<gene>
    <name evidence="2" type="ORF">SAMN05421761_10941</name>
</gene>
<dbReference type="RefSeq" id="WP_076501529.1">
    <property type="nucleotide sequence ID" value="NZ_FTOP01000009.1"/>
</dbReference>
<keyword evidence="3" id="KW-1185">Reference proteome</keyword>
<dbReference type="OrthoDB" id="836926at2"/>
<dbReference type="EMBL" id="FTOP01000009">
    <property type="protein sequence ID" value="SIS95531.1"/>
    <property type="molecule type" value="Genomic_DNA"/>
</dbReference>
<feature type="signal peptide" evidence="1">
    <location>
        <begin position="1"/>
        <end position="21"/>
    </location>
</feature>
<keyword evidence="1" id="KW-0732">Signal</keyword>
<evidence type="ECO:0000256" key="1">
    <source>
        <dbReference type="SAM" id="SignalP"/>
    </source>
</evidence>
<feature type="chain" id="PRO_5013315186" description="DUF3575 domain-containing protein" evidence="1">
    <location>
        <begin position="22"/>
        <end position="236"/>
    </location>
</feature>
<organism evidence="2 3">
    <name type="scientific">Belliella pelovolcani</name>
    <dbReference type="NCBI Taxonomy" id="529505"/>
    <lineage>
        <taxon>Bacteria</taxon>
        <taxon>Pseudomonadati</taxon>
        <taxon>Bacteroidota</taxon>
        <taxon>Cytophagia</taxon>
        <taxon>Cytophagales</taxon>
        <taxon>Cyclobacteriaceae</taxon>
        <taxon>Belliella</taxon>
    </lineage>
</organism>
<proteinExistence type="predicted"/>
<evidence type="ECO:0000313" key="3">
    <source>
        <dbReference type="Proteomes" id="UP000186026"/>
    </source>
</evidence>
<name>A0A1N7NBD8_9BACT</name>
<dbReference type="AlphaFoldDB" id="A0A1N7NBD8"/>
<dbReference type="PROSITE" id="PS51257">
    <property type="entry name" value="PROKAR_LIPOPROTEIN"/>
    <property type="match status" value="1"/>
</dbReference>
<reference evidence="3" key="1">
    <citation type="submission" date="2017-01" db="EMBL/GenBank/DDBJ databases">
        <authorList>
            <person name="Varghese N."/>
            <person name="Submissions S."/>
        </authorList>
    </citation>
    <scope>NUCLEOTIDE SEQUENCE [LARGE SCALE GENOMIC DNA]</scope>
    <source>
        <strain evidence="3">DSM 46698</strain>
    </source>
</reference>
<accession>A0A1N7NBD8</accession>
<evidence type="ECO:0008006" key="4">
    <source>
        <dbReference type="Google" id="ProtNLM"/>
    </source>
</evidence>
<dbReference type="Proteomes" id="UP000186026">
    <property type="component" value="Unassembled WGS sequence"/>
</dbReference>